<dbReference type="InterPro" id="IPR006201">
    <property type="entry name" value="Neur_channel"/>
</dbReference>
<dbReference type="PANTHER" id="PTHR18945">
    <property type="entry name" value="NEUROTRANSMITTER GATED ION CHANNEL"/>
    <property type="match status" value="1"/>
</dbReference>
<dbReference type="EMBL" id="BTRK01000004">
    <property type="protein sequence ID" value="GMR47218.1"/>
    <property type="molecule type" value="Genomic_DNA"/>
</dbReference>
<dbReference type="GO" id="GO:0016020">
    <property type="term" value="C:membrane"/>
    <property type="evidence" value="ECO:0007669"/>
    <property type="project" value="InterPro"/>
</dbReference>
<evidence type="ECO:0000313" key="3">
    <source>
        <dbReference type="Proteomes" id="UP001328107"/>
    </source>
</evidence>
<evidence type="ECO:0000313" key="2">
    <source>
        <dbReference type="EMBL" id="GMR47218.1"/>
    </source>
</evidence>
<evidence type="ECO:0000259" key="1">
    <source>
        <dbReference type="Pfam" id="PF02931"/>
    </source>
</evidence>
<proteinExistence type="predicted"/>
<reference evidence="3" key="1">
    <citation type="submission" date="2022-10" db="EMBL/GenBank/DDBJ databases">
        <title>Genome assembly of Pristionchus species.</title>
        <authorList>
            <person name="Yoshida K."/>
            <person name="Sommer R.J."/>
        </authorList>
    </citation>
    <scope>NUCLEOTIDE SEQUENCE [LARGE SCALE GENOMIC DNA]</scope>
    <source>
        <strain evidence="3">RS5460</strain>
    </source>
</reference>
<dbReference type="Proteomes" id="UP001328107">
    <property type="component" value="Unassembled WGS sequence"/>
</dbReference>
<dbReference type="GO" id="GO:0004888">
    <property type="term" value="F:transmembrane signaling receptor activity"/>
    <property type="evidence" value="ECO:0007669"/>
    <property type="project" value="InterPro"/>
</dbReference>
<comment type="caution">
    <text evidence="2">The sequence shown here is derived from an EMBL/GenBank/DDBJ whole genome shotgun (WGS) entry which is preliminary data.</text>
</comment>
<dbReference type="InterPro" id="IPR006202">
    <property type="entry name" value="Neur_chan_lig-bd"/>
</dbReference>
<organism evidence="2 3">
    <name type="scientific">Pristionchus mayeri</name>
    <dbReference type="NCBI Taxonomy" id="1317129"/>
    <lineage>
        <taxon>Eukaryota</taxon>
        <taxon>Metazoa</taxon>
        <taxon>Ecdysozoa</taxon>
        <taxon>Nematoda</taxon>
        <taxon>Chromadorea</taxon>
        <taxon>Rhabditida</taxon>
        <taxon>Rhabditina</taxon>
        <taxon>Diplogasteromorpha</taxon>
        <taxon>Diplogasteroidea</taxon>
        <taxon>Neodiplogasteridae</taxon>
        <taxon>Pristionchus</taxon>
    </lineage>
</organism>
<feature type="domain" description="Neurotransmitter-gated ion-channel ligand-binding" evidence="1">
    <location>
        <begin position="12"/>
        <end position="170"/>
    </location>
</feature>
<dbReference type="InterPro" id="IPR036734">
    <property type="entry name" value="Neur_chan_lig-bd_sf"/>
</dbReference>
<name>A0AAN5I0B2_9BILA</name>
<keyword evidence="3" id="KW-1185">Reference proteome</keyword>
<protein>
    <recommendedName>
        <fullName evidence="1">Neurotransmitter-gated ion-channel ligand-binding domain-containing protein</fullName>
    </recommendedName>
</protein>
<sequence length="185" mass="21318">SESDSLQQANHALLKKLFESYDVNASPFNTKSSNSSATAGRTLNVTLMRARLIGLNERERQFTANIGIVVEYSDPRLSWDPLDFHSIENIYLTEGAIWFPKFFPCDRCRFIGYLAHFNNIEVNYRGEILSTFQFTVTYNCDIRNADFPFDEQLCSLCFSLSGYRQEELDLLGFSPSPPDLYVRFF</sequence>
<dbReference type="Pfam" id="PF02931">
    <property type="entry name" value="Neur_chan_LBD"/>
    <property type="match status" value="1"/>
</dbReference>
<dbReference type="SUPFAM" id="SSF63712">
    <property type="entry name" value="Nicotinic receptor ligand binding domain-like"/>
    <property type="match status" value="1"/>
</dbReference>
<dbReference type="AlphaFoldDB" id="A0AAN5I0B2"/>
<dbReference type="GO" id="GO:0005230">
    <property type="term" value="F:extracellular ligand-gated monoatomic ion channel activity"/>
    <property type="evidence" value="ECO:0007669"/>
    <property type="project" value="InterPro"/>
</dbReference>
<feature type="non-terminal residue" evidence="2">
    <location>
        <position position="1"/>
    </location>
</feature>
<gene>
    <name evidence="2" type="ORF">PMAYCL1PPCAC_17413</name>
</gene>
<dbReference type="Gene3D" id="2.70.170.10">
    <property type="entry name" value="Neurotransmitter-gated ion-channel ligand-binding domain"/>
    <property type="match status" value="1"/>
</dbReference>
<accession>A0AAN5I0B2</accession>